<dbReference type="PANTHER" id="PTHR32063:SF0">
    <property type="entry name" value="SWARMING MOTILITY PROTEIN SWRC"/>
    <property type="match status" value="1"/>
</dbReference>
<accession>A0ABX7SWA2</accession>
<proteinExistence type="predicted"/>
<dbReference type="Gene3D" id="3.30.70.1430">
    <property type="entry name" value="Multidrug efflux transporter AcrB pore domain"/>
    <property type="match status" value="1"/>
</dbReference>
<keyword evidence="1" id="KW-0472">Membrane</keyword>
<dbReference type="SUPFAM" id="SSF82693">
    <property type="entry name" value="Multidrug efflux transporter AcrB pore domain, PN1, PN2, PC1 and PC2 subdomains"/>
    <property type="match status" value="1"/>
</dbReference>
<sequence>MKRKISSFTILTIFISLSIIGASLIPLLSVQLTPTRSNKSLSVYFGWHEASAKVMEQEVTSKLEGMFNTVRGIKSISSTSRKGSGSISMDFKKFVDMDAVRFEVANLIRQGYSELPEGVSYPSLSKSTANENTSPIVSYSINANESPYYIKKFTKNNILPKLTTIKGVNKVNVYGAAPFEWVIEYNAKNYTS</sequence>
<keyword evidence="1" id="KW-1133">Transmembrane helix</keyword>
<evidence type="ECO:0000256" key="1">
    <source>
        <dbReference type="SAM" id="Phobius"/>
    </source>
</evidence>
<dbReference type="PANTHER" id="PTHR32063">
    <property type="match status" value="1"/>
</dbReference>
<name>A0ABX7SWA2_9FLAO</name>
<dbReference type="Proteomes" id="UP000663935">
    <property type="component" value="Chromosome"/>
</dbReference>
<dbReference type="RefSeq" id="WP_207972669.1">
    <property type="nucleotide sequence ID" value="NZ_CP071795.1"/>
</dbReference>
<dbReference type="InterPro" id="IPR027463">
    <property type="entry name" value="AcrB_DN_DC_subdom"/>
</dbReference>
<feature type="transmembrane region" description="Helical" evidence="1">
    <location>
        <begin position="7"/>
        <end position="28"/>
    </location>
</feature>
<keyword evidence="3" id="KW-1185">Reference proteome</keyword>
<keyword evidence="1" id="KW-0812">Transmembrane</keyword>
<organism evidence="2 3">
    <name type="scientific">Polaribacter batillariae</name>
    <dbReference type="NCBI Taxonomy" id="2808900"/>
    <lineage>
        <taxon>Bacteria</taxon>
        <taxon>Pseudomonadati</taxon>
        <taxon>Bacteroidota</taxon>
        <taxon>Flavobacteriia</taxon>
        <taxon>Flavobacteriales</taxon>
        <taxon>Flavobacteriaceae</taxon>
    </lineage>
</organism>
<evidence type="ECO:0000313" key="2">
    <source>
        <dbReference type="EMBL" id="QTD38540.1"/>
    </source>
</evidence>
<dbReference type="Gene3D" id="3.30.70.1320">
    <property type="entry name" value="Multidrug efflux transporter AcrB pore domain like"/>
    <property type="match status" value="1"/>
</dbReference>
<evidence type="ECO:0000313" key="3">
    <source>
        <dbReference type="Proteomes" id="UP000663935"/>
    </source>
</evidence>
<dbReference type="EMBL" id="CP071795">
    <property type="protein sequence ID" value="QTD38540.1"/>
    <property type="molecule type" value="Genomic_DNA"/>
</dbReference>
<dbReference type="Gene3D" id="3.30.2090.10">
    <property type="entry name" value="Multidrug efflux transporter AcrB TolC docking domain, DN and DC subdomains"/>
    <property type="match status" value="1"/>
</dbReference>
<dbReference type="InterPro" id="IPR001036">
    <property type="entry name" value="Acrflvin-R"/>
</dbReference>
<gene>
    <name evidence="2" type="ORF">JL193_04430</name>
</gene>
<protein>
    <submittedName>
        <fullName evidence="2">Efflux RND transporter permease subunit</fullName>
    </submittedName>
</protein>
<reference evidence="2 3" key="1">
    <citation type="submission" date="2021-03" db="EMBL/GenBank/DDBJ databases">
        <title>Complete genome of Polaribacter_sp.G4M1.</title>
        <authorList>
            <person name="Jeong S.W."/>
            <person name="Bae J.W."/>
        </authorList>
    </citation>
    <scope>NUCLEOTIDE SEQUENCE [LARGE SCALE GENOMIC DNA]</scope>
    <source>
        <strain evidence="2 3">G4M1</strain>
    </source>
</reference>
<dbReference type="Gene3D" id="1.20.1640.10">
    <property type="entry name" value="Multidrug efflux transporter AcrB transmembrane domain"/>
    <property type="match status" value="1"/>
</dbReference>
<dbReference type="Pfam" id="PF00873">
    <property type="entry name" value="ACR_tran"/>
    <property type="match status" value="1"/>
</dbReference>